<dbReference type="GO" id="GO:0003700">
    <property type="term" value="F:DNA-binding transcription factor activity"/>
    <property type="evidence" value="ECO:0007669"/>
    <property type="project" value="InterPro"/>
</dbReference>
<evidence type="ECO:0000259" key="4">
    <source>
        <dbReference type="PROSITE" id="PS50995"/>
    </source>
</evidence>
<dbReference type="SMART" id="SM00347">
    <property type="entry name" value="HTH_MARR"/>
    <property type="match status" value="1"/>
</dbReference>
<dbReference type="InterPro" id="IPR036390">
    <property type="entry name" value="WH_DNA-bd_sf"/>
</dbReference>
<dbReference type="InterPro" id="IPR000835">
    <property type="entry name" value="HTH_MarR-typ"/>
</dbReference>
<evidence type="ECO:0000313" key="5">
    <source>
        <dbReference type="EMBL" id="ROO90671.1"/>
    </source>
</evidence>
<dbReference type="PANTHER" id="PTHR33164:SF104">
    <property type="entry name" value="TRANSCRIPTIONAL REGULATORY PROTEIN"/>
    <property type="match status" value="1"/>
</dbReference>
<evidence type="ECO:0000256" key="2">
    <source>
        <dbReference type="ARBA" id="ARBA00023125"/>
    </source>
</evidence>
<organism evidence="5 6">
    <name type="scientific">Actinocorallia herbida</name>
    <dbReference type="NCBI Taxonomy" id="58109"/>
    <lineage>
        <taxon>Bacteria</taxon>
        <taxon>Bacillati</taxon>
        <taxon>Actinomycetota</taxon>
        <taxon>Actinomycetes</taxon>
        <taxon>Streptosporangiales</taxon>
        <taxon>Thermomonosporaceae</taxon>
        <taxon>Actinocorallia</taxon>
    </lineage>
</organism>
<comment type="caution">
    <text evidence="5">The sequence shown here is derived from an EMBL/GenBank/DDBJ whole genome shotgun (WGS) entry which is preliminary data.</text>
</comment>
<feature type="domain" description="HTH marR-type" evidence="4">
    <location>
        <begin position="58"/>
        <end position="195"/>
    </location>
</feature>
<dbReference type="PROSITE" id="PS01117">
    <property type="entry name" value="HTH_MARR_1"/>
    <property type="match status" value="1"/>
</dbReference>
<dbReference type="InterPro" id="IPR023187">
    <property type="entry name" value="Tscrpt_reg_MarR-type_CS"/>
</dbReference>
<evidence type="ECO:0000313" key="6">
    <source>
        <dbReference type="Proteomes" id="UP000272400"/>
    </source>
</evidence>
<protein>
    <submittedName>
        <fullName evidence="5">DNA-binding MarR family transcriptional regulator</fullName>
    </submittedName>
</protein>
<gene>
    <name evidence="5" type="ORF">EDD29_8406</name>
</gene>
<dbReference type="AlphaFoldDB" id="A0A3N1DAW6"/>
<keyword evidence="2 5" id="KW-0238">DNA-binding</keyword>
<name>A0A3N1DAW6_9ACTN</name>
<keyword evidence="6" id="KW-1185">Reference proteome</keyword>
<dbReference type="Gene3D" id="1.10.10.10">
    <property type="entry name" value="Winged helix-like DNA-binding domain superfamily/Winged helix DNA-binding domain"/>
    <property type="match status" value="1"/>
</dbReference>
<dbReference type="GO" id="GO:0006950">
    <property type="term" value="P:response to stress"/>
    <property type="evidence" value="ECO:0007669"/>
    <property type="project" value="TreeGrafter"/>
</dbReference>
<keyword evidence="1" id="KW-0805">Transcription regulation</keyword>
<keyword evidence="3" id="KW-0804">Transcription</keyword>
<dbReference type="EMBL" id="RJKE01000001">
    <property type="protein sequence ID" value="ROO90671.1"/>
    <property type="molecule type" value="Genomic_DNA"/>
</dbReference>
<accession>A0A3N1DAW6</accession>
<reference evidence="5 6" key="1">
    <citation type="submission" date="2018-11" db="EMBL/GenBank/DDBJ databases">
        <title>Sequencing the genomes of 1000 actinobacteria strains.</title>
        <authorList>
            <person name="Klenk H.-P."/>
        </authorList>
    </citation>
    <scope>NUCLEOTIDE SEQUENCE [LARGE SCALE GENOMIC DNA]</scope>
    <source>
        <strain evidence="5 6">DSM 44254</strain>
    </source>
</reference>
<dbReference type="GO" id="GO:0003677">
    <property type="term" value="F:DNA binding"/>
    <property type="evidence" value="ECO:0007669"/>
    <property type="project" value="UniProtKB-KW"/>
</dbReference>
<dbReference type="Pfam" id="PF12802">
    <property type="entry name" value="MarR_2"/>
    <property type="match status" value="1"/>
</dbReference>
<evidence type="ECO:0000256" key="1">
    <source>
        <dbReference type="ARBA" id="ARBA00023015"/>
    </source>
</evidence>
<evidence type="ECO:0000256" key="3">
    <source>
        <dbReference type="ARBA" id="ARBA00023163"/>
    </source>
</evidence>
<dbReference type="PROSITE" id="PS50995">
    <property type="entry name" value="HTH_MARR_2"/>
    <property type="match status" value="1"/>
</dbReference>
<sequence>MFRWLSTGGLCVVNYFNVEIHAVRSGAVEDASRGGVDDAVDRMMAQWRIARPDLDPSPFGIVGRVHRLERVFEREMGRFYAEYGLDGPEFDVLAALRRSGREGTLTAGELLRASTVTSGAITNRIDKLARKGLVERTPDPADRRSVIVVLTGPGRALIDDMLDGYFEAERRVIEALPHPDALAAALRTLLVALGDASPPGPPGGL</sequence>
<dbReference type="Proteomes" id="UP000272400">
    <property type="component" value="Unassembled WGS sequence"/>
</dbReference>
<dbReference type="InterPro" id="IPR039422">
    <property type="entry name" value="MarR/SlyA-like"/>
</dbReference>
<dbReference type="PRINTS" id="PR00598">
    <property type="entry name" value="HTHMARR"/>
</dbReference>
<dbReference type="InterPro" id="IPR036388">
    <property type="entry name" value="WH-like_DNA-bd_sf"/>
</dbReference>
<dbReference type="PANTHER" id="PTHR33164">
    <property type="entry name" value="TRANSCRIPTIONAL REGULATOR, MARR FAMILY"/>
    <property type="match status" value="1"/>
</dbReference>
<proteinExistence type="predicted"/>
<dbReference type="SUPFAM" id="SSF46785">
    <property type="entry name" value="Winged helix' DNA-binding domain"/>
    <property type="match status" value="1"/>
</dbReference>